<dbReference type="EMBL" id="AAYG02000021">
    <property type="protein sequence ID" value="EDN76826.1"/>
    <property type="molecule type" value="Genomic_DNA"/>
</dbReference>
<comment type="caution">
    <text evidence="1">The sequence shown here is derived from an EMBL/GenBank/DDBJ whole genome shotgun (WGS) entry which is preliminary data.</text>
</comment>
<dbReference type="AlphaFoldDB" id="A7B584"/>
<organism evidence="1 2">
    <name type="scientific">Mediterraneibacter gnavus (strain ATCC 29149 / DSM 114966 / JCM 6515 / VPI C7-9)</name>
    <name type="common">Ruminococcus gnavus</name>
    <dbReference type="NCBI Taxonomy" id="411470"/>
    <lineage>
        <taxon>Bacteria</taxon>
        <taxon>Bacillati</taxon>
        <taxon>Bacillota</taxon>
        <taxon>Clostridia</taxon>
        <taxon>Lachnospirales</taxon>
        <taxon>Lachnospiraceae</taxon>
        <taxon>Mediterraneibacter</taxon>
    </lineage>
</organism>
<name>A7B584_MEDG7</name>
<protein>
    <submittedName>
        <fullName evidence="1">Uncharacterized protein</fullName>
    </submittedName>
</protein>
<reference evidence="1 2" key="1">
    <citation type="submission" date="2007-04" db="EMBL/GenBank/DDBJ databases">
        <authorList>
            <person name="Fulton L."/>
            <person name="Clifton S."/>
            <person name="Fulton B."/>
            <person name="Xu J."/>
            <person name="Minx P."/>
            <person name="Pepin K.H."/>
            <person name="Johnson M."/>
            <person name="Thiruvilangam P."/>
            <person name="Bhonagiri V."/>
            <person name="Nash W.E."/>
            <person name="Mardis E.R."/>
            <person name="Wilson R.K."/>
        </authorList>
    </citation>
    <scope>NUCLEOTIDE SEQUENCE [LARGE SCALE GENOMIC DNA]</scope>
    <source>
        <strain evidence="1 2">ATCC 29149</strain>
    </source>
</reference>
<sequence>MRIKVTSSYKNRLSESSTCTMVSFLSGWYSNKVPVSDKR</sequence>
<evidence type="ECO:0000313" key="1">
    <source>
        <dbReference type="EMBL" id="EDN76826.1"/>
    </source>
</evidence>
<gene>
    <name evidence="1" type="ORF">RUMGNA_02721</name>
</gene>
<accession>A7B584</accession>
<dbReference type="PaxDb" id="411470-RUMGNA_02721"/>
<reference evidence="1 2" key="2">
    <citation type="submission" date="2007-06" db="EMBL/GenBank/DDBJ databases">
        <title>Draft genome sequence of Ruminococcus gnavus (ATCC 29149).</title>
        <authorList>
            <person name="Sudarsanam P."/>
            <person name="Ley R."/>
            <person name="Guruge J."/>
            <person name="Turnbaugh P.J."/>
            <person name="Mahowald M."/>
            <person name="Liep D."/>
            <person name="Gordon J."/>
        </authorList>
    </citation>
    <scope>NUCLEOTIDE SEQUENCE [LARGE SCALE GENOMIC DNA]</scope>
    <source>
        <strain evidence="1 2">ATCC 29149</strain>
    </source>
</reference>
<proteinExistence type="predicted"/>
<dbReference type="Proteomes" id="UP000004410">
    <property type="component" value="Unassembled WGS sequence"/>
</dbReference>
<evidence type="ECO:0000313" key="2">
    <source>
        <dbReference type="Proteomes" id="UP000004410"/>
    </source>
</evidence>